<keyword evidence="1" id="KW-1133">Transmembrane helix</keyword>
<accession>A0AAV2RP42</accession>
<sequence length="116" mass="13008">MKAFGHKLHFERMYFFFFIERIPSVIFDNFSGLISRRSEIFSASIVSDIVLILSHTISSLGLTFFFFFFCFIFITSSFSSVGTHSSELFASSVSISSFSDFSFSFSSFISGTAAGL</sequence>
<keyword evidence="1" id="KW-0472">Membrane</keyword>
<reference evidence="2 3" key="1">
    <citation type="submission" date="2024-05" db="EMBL/GenBank/DDBJ databases">
        <authorList>
            <person name="Wallberg A."/>
        </authorList>
    </citation>
    <scope>NUCLEOTIDE SEQUENCE [LARGE SCALE GENOMIC DNA]</scope>
</reference>
<feature type="transmembrane region" description="Helical" evidence="1">
    <location>
        <begin position="12"/>
        <end position="30"/>
    </location>
</feature>
<evidence type="ECO:0000313" key="3">
    <source>
        <dbReference type="Proteomes" id="UP001497623"/>
    </source>
</evidence>
<evidence type="ECO:0000313" key="2">
    <source>
        <dbReference type="EMBL" id="CAL4131867.1"/>
    </source>
</evidence>
<proteinExistence type="predicted"/>
<dbReference type="Proteomes" id="UP001497623">
    <property type="component" value="Unassembled WGS sequence"/>
</dbReference>
<organism evidence="2 3">
    <name type="scientific">Meganyctiphanes norvegica</name>
    <name type="common">Northern krill</name>
    <name type="synonym">Thysanopoda norvegica</name>
    <dbReference type="NCBI Taxonomy" id="48144"/>
    <lineage>
        <taxon>Eukaryota</taxon>
        <taxon>Metazoa</taxon>
        <taxon>Ecdysozoa</taxon>
        <taxon>Arthropoda</taxon>
        <taxon>Crustacea</taxon>
        <taxon>Multicrustacea</taxon>
        <taxon>Malacostraca</taxon>
        <taxon>Eumalacostraca</taxon>
        <taxon>Eucarida</taxon>
        <taxon>Euphausiacea</taxon>
        <taxon>Euphausiidae</taxon>
        <taxon>Meganyctiphanes</taxon>
    </lineage>
</organism>
<gene>
    <name evidence="2" type="ORF">MNOR_LOCUS26903</name>
</gene>
<protein>
    <submittedName>
        <fullName evidence="2">Uncharacterized protein</fullName>
    </submittedName>
</protein>
<evidence type="ECO:0000256" key="1">
    <source>
        <dbReference type="SAM" id="Phobius"/>
    </source>
</evidence>
<feature type="transmembrane region" description="Helical" evidence="1">
    <location>
        <begin position="50"/>
        <end position="74"/>
    </location>
</feature>
<dbReference type="EMBL" id="CAXKWB010027511">
    <property type="protein sequence ID" value="CAL4131867.1"/>
    <property type="molecule type" value="Genomic_DNA"/>
</dbReference>
<comment type="caution">
    <text evidence="2">The sequence shown here is derived from an EMBL/GenBank/DDBJ whole genome shotgun (WGS) entry which is preliminary data.</text>
</comment>
<dbReference type="AlphaFoldDB" id="A0AAV2RP42"/>
<keyword evidence="3" id="KW-1185">Reference proteome</keyword>
<name>A0AAV2RP42_MEGNR</name>
<keyword evidence="1" id="KW-0812">Transmembrane</keyword>